<reference evidence="3" key="2">
    <citation type="submission" date="2009-11" db="EMBL/GenBank/DDBJ databases">
        <title>The Genome Sequence of Allomyces macrogynus strain ATCC 38327.</title>
        <authorList>
            <consortium name="The Broad Institute Genome Sequencing Platform"/>
            <person name="Russ C."/>
            <person name="Cuomo C."/>
            <person name="Shea T."/>
            <person name="Young S.K."/>
            <person name="Zeng Q."/>
            <person name="Koehrsen M."/>
            <person name="Haas B."/>
            <person name="Borodovsky M."/>
            <person name="Guigo R."/>
            <person name="Alvarado L."/>
            <person name="Berlin A."/>
            <person name="Borenstein D."/>
            <person name="Chen Z."/>
            <person name="Engels R."/>
            <person name="Freedman E."/>
            <person name="Gellesch M."/>
            <person name="Goldberg J."/>
            <person name="Griggs A."/>
            <person name="Gujja S."/>
            <person name="Heiman D."/>
            <person name="Hepburn T."/>
            <person name="Howarth C."/>
            <person name="Jen D."/>
            <person name="Larson L."/>
            <person name="Lewis B."/>
            <person name="Mehta T."/>
            <person name="Park D."/>
            <person name="Pearson M."/>
            <person name="Roberts A."/>
            <person name="Saif S."/>
            <person name="Shenoy N."/>
            <person name="Sisk P."/>
            <person name="Stolte C."/>
            <person name="Sykes S."/>
            <person name="Walk T."/>
            <person name="White J."/>
            <person name="Yandava C."/>
            <person name="Burger G."/>
            <person name="Gray M.W."/>
            <person name="Holland P.W.H."/>
            <person name="King N."/>
            <person name="Lang F.B.F."/>
            <person name="Roger A.J."/>
            <person name="Ruiz-Trillo I."/>
            <person name="Lander E."/>
            <person name="Nusbaum C."/>
        </authorList>
    </citation>
    <scope>NUCLEOTIDE SEQUENCE [LARGE SCALE GENOMIC DNA]</scope>
    <source>
        <strain evidence="3">ATCC 38327</strain>
    </source>
</reference>
<feature type="region of interest" description="Disordered" evidence="1">
    <location>
        <begin position="371"/>
        <end position="406"/>
    </location>
</feature>
<feature type="compositionally biased region" description="Polar residues" evidence="1">
    <location>
        <begin position="393"/>
        <end position="406"/>
    </location>
</feature>
<feature type="region of interest" description="Disordered" evidence="1">
    <location>
        <begin position="24"/>
        <end position="69"/>
    </location>
</feature>
<dbReference type="EMBL" id="GG745395">
    <property type="protein sequence ID" value="KNE73337.1"/>
    <property type="molecule type" value="Genomic_DNA"/>
</dbReference>
<dbReference type="Proteomes" id="UP000054350">
    <property type="component" value="Unassembled WGS sequence"/>
</dbReference>
<feature type="compositionally biased region" description="Basic and acidic residues" evidence="1">
    <location>
        <begin position="24"/>
        <end position="41"/>
    </location>
</feature>
<name>A0A0L0TF15_ALLM3</name>
<sequence length="406" mass="44926">MGTSMVEQPTLTEHQLALRQEIADFEKQQRLNRDTARRSRSTDPPTSYFPFGNSSSRSRSSSAAVALGRIPHAMDTDRRVMDRAEQRSYALEIDHQVRERQLQQQLRQQEARDQGGVLLEGSARPPARIWHFTDQTKWDGPPEVLISKFGTGGGGAPVIDPSTGQLRAGLTTDVDPTERSIQSQHHAQYRALLDAQQQQQQWHYQVSRTRSPTSPPTFWPPPAQPHPIMPDARFPLPHMDVGRPDRGTTMGIPSFPPPALQASPSPRHPVDMQRPAVLAPPAGTIWRSKEQYLAEQRTADDMLRQAAAAAMAGRGPDPGANFFAGDPSRLHRRGPRARASSASEHDARHDFRHVTSEAVAFQDAIIRQQIWNGAPRGRTGAPAIPSPRRGVEPTSTVPKVGQAQPQ</sequence>
<dbReference type="AlphaFoldDB" id="A0A0L0TF15"/>
<organism evidence="2 3">
    <name type="scientific">Allomyces macrogynus (strain ATCC 38327)</name>
    <name type="common">Allomyces javanicus var. macrogynus</name>
    <dbReference type="NCBI Taxonomy" id="578462"/>
    <lineage>
        <taxon>Eukaryota</taxon>
        <taxon>Fungi</taxon>
        <taxon>Fungi incertae sedis</taxon>
        <taxon>Blastocladiomycota</taxon>
        <taxon>Blastocladiomycetes</taxon>
        <taxon>Blastocladiales</taxon>
        <taxon>Blastocladiaceae</taxon>
        <taxon>Allomyces</taxon>
    </lineage>
</organism>
<keyword evidence="3" id="KW-1185">Reference proteome</keyword>
<feature type="region of interest" description="Disordered" evidence="1">
    <location>
        <begin position="325"/>
        <end position="350"/>
    </location>
</feature>
<proteinExistence type="predicted"/>
<protein>
    <submittedName>
        <fullName evidence="2">Uncharacterized protein</fullName>
    </submittedName>
</protein>
<gene>
    <name evidence="2" type="ORF">AMAG_17561</name>
</gene>
<dbReference type="VEuPathDB" id="FungiDB:AMAG_17561"/>
<reference evidence="2 3" key="1">
    <citation type="submission" date="2009-11" db="EMBL/GenBank/DDBJ databases">
        <title>Annotation of Allomyces macrogynus ATCC 38327.</title>
        <authorList>
            <consortium name="The Broad Institute Genome Sequencing Platform"/>
            <person name="Russ C."/>
            <person name="Cuomo C."/>
            <person name="Burger G."/>
            <person name="Gray M.W."/>
            <person name="Holland P.W.H."/>
            <person name="King N."/>
            <person name="Lang F.B.F."/>
            <person name="Roger A.J."/>
            <person name="Ruiz-Trillo I."/>
            <person name="Young S.K."/>
            <person name="Zeng Q."/>
            <person name="Gargeya S."/>
            <person name="Fitzgerald M."/>
            <person name="Haas B."/>
            <person name="Abouelleil A."/>
            <person name="Alvarado L."/>
            <person name="Arachchi H.M."/>
            <person name="Berlin A."/>
            <person name="Chapman S.B."/>
            <person name="Gearin G."/>
            <person name="Goldberg J."/>
            <person name="Griggs A."/>
            <person name="Gujja S."/>
            <person name="Hansen M."/>
            <person name="Heiman D."/>
            <person name="Howarth C."/>
            <person name="Larimer J."/>
            <person name="Lui A."/>
            <person name="MacDonald P.J.P."/>
            <person name="McCowen C."/>
            <person name="Montmayeur A."/>
            <person name="Murphy C."/>
            <person name="Neiman D."/>
            <person name="Pearson M."/>
            <person name="Priest M."/>
            <person name="Roberts A."/>
            <person name="Saif S."/>
            <person name="Shea T."/>
            <person name="Sisk P."/>
            <person name="Stolte C."/>
            <person name="Sykes S."/>
            <person name="Wortman J."/>
            <person name="Nusbaum C."/>
            <person name="Birren B."/>
        </authorList>
    </citation>
    <scope>NUCLEOTIDE SEQUENCE [LARGE SCALE GENOMIC DNA]</scope>
    <source>
        <strain evidence="2 3">ATCC 38327</strain>
    </source>
</reference>
<evidence type="ECO:0000256" key="1">
    <source>
        <dbReference type="SAM" id="MobiDB-lite"/>
    </source>
</evidence>
<evidence type="ECO:0000313" key="3">
    <source>
        <dbReference type="Proteomes" id="UP000054350"/>
    </source>
</evidence>
<dbReference type="OrthoDB" id="10670234at2759"/>
<accession>A0A0L0TF15</accession>
<evidence type="ECO:0000313" key="2">
    <source>
        <dbReference type="EMBL" id="KNE73337.1"/>
    </source>
</evidence>